<evidence type="ECO:0000256" key="2">
    <source>
        <dbReference type="ARBA" id="ARBA00022605"/>
    </source>
</evidence>
<proteinExistence type="inferred from homology"/>
<dbReference type="EMBL" id="JACCFL010000001">
    <property type="protein sequence ID" value="NYJ22807.1"/>
    <property type="molecule type" value="Genomic_DNA"/>
</dbReference>
<evidence type="ECO:0000313" key="9">
    <source>
        <dbReference type="Proteomes" id="UP000578352"/>
    </source>
</evidence>
<gene>
    <name evidence="8" type="ORF">HNR13_001094</name>
</gene>
<dbReference type="InterPro" id="IPR050857">
    <property type="entry name" value="D-2-hydroxyacid_DH"/>
</dbReference>
<dbReference type="Pfam" id="PF00389">
    <property type="entry name" value="2-Hacid_dh"/>
    <property type="match status" value="1"/>
</dbReference>
<dbReference type="InterPro" id="IPR029753">
    <property type="entry name" value="D-isomer_DH_CS"/>
</dbReference>
<dbReference type="InterPro" id="IPR036291">
    <property type="entry name" value="NAD(P)-bd_dom_sf"/>
</dbReference>
<evidence type="ECO:0000256" key="4">
    <source>
        <dbReference type="ARBA" id="ARBA00023027"/>
    </source>
</evidence>
<dbReference type="PROSITE" id="PS00065">
    <property type="entry name" value="D_2_HYDROXYACID_DH_1"/>
    <property type="match status" value="1"/>
</dbReference>
<dbReference type="PANTHER" id="PTHR42789:SF1">
    <property type="entry name" value="D-ISOMER SPECIFIC 2-HYDROXYACID DEHYDROGENASE FAMILY PROTEIN (AFU_ORTHOLOGUE AFUA_6G10090)"/>
    <property type="match status" value="1"/>
</dbReference>
<evidence type="ECO:0000313" key="8">
    <source>
        <dbReference type="EMBL" id="NYJ22807.1"/>
    </source>
</evidence>
<keyword evidence="4" id="KW-0520">NAD</keyword>
<dbReference type="GO" id="GO:0051287">
    <property type="term" value="F:NAD binding"/>
    <property type="evidence" value="ECO:0007669"/>
    <property type="project" value="InterPro"/>
</dbReference>
<dbReference type="InterPro" id="IPR006139">
    <property type="entry name" value="D-isomer_2_OHA_DH_cat_dom"/>
</dbReference>
<dbReference type="SUPFAM" id="SSF51735">
    <property type="entry name" value="NAD(P)-binding Rossmann-fold domains"/>
    <property type="match status" value="1"/>
</dbReference>
<evidence type="ECO:0000259" key="6">
    <source>
        <dbReference type="Pfam" id="PF00389"/>
    </source>
</evidence>
<protein>
    <submittedName>
        <fullName evidence="8">D-3-phosphoglycerate dehydrogenase</fullName>
        <ecNumber evidence="8">1.1.1.95</ecNumber>
    </submittedName>
</protein>
<accession>A0A853CQ59</accession>
<sequence length="328" mass="34562">MTESASARPIVVAVCSDLDELDIRPHLDRIAAEGHTVRFLTGWDRDAILAEAGDADALMLGYGVVDADVIDALPRLGMIALASMGFDNVDLAAAGRRGVAVSNIVGAATEEVATHALALTLDAVRGISAYDRSVRADGWDLESVPVQPRLSGRTLGVVGLGRIGVAYLERARPLFGRIVGHDPFLPDDRVRSLGIEPATLDELLRVADVVSLHLPLTEQTHGLIGAQALAAMKEDAVLVNVSRGGLIDSTALRDALDRGRLRAAALDVLDEEPPGAGHPLLGHPRVTLTPHAGFRSAEALEDYVRLQADNILAWARTGAALTPVPALG</sequence>
<dbReference type="AlphaFoldDB" id="A0A853CQ59"/>
<evidence type="ECO:0000256" key="5">
    <source>
        <dbReference type="RuleBase" id="RU003719"/>
    </source>
</evidence>
<evidence type="ECO:0000259" key="7">
    <source>
        <dbReference type="Pfam" id="PF02826"/>
    </source>
</evidence>
<feature type="domain" description="D-isomer specific 2-hydroxyacid dehydrogenase NAD-binding" evidence="7">
    <location>
        <begin position="117"/>
        <end position="293"/>
    </location>
</feature>
<keyword evidence="2" id="KW-0028">Amino-acid biosynthesis</keyword>
<dbReference type="InterPro" id="IPR029752">
    <property type="entry name" value="D-isomer_DH_CS1"/>
</dbReference>
<evidence type="ECO:0000256" key="1">
    <source>
        <dbReference type="ARBA" id="ARBA00005854"/>
    </source>
</evidence>
<dbReference type="Pfam" id="PF02826">
    <property type="entry name" value="2-Hacid_dh_C"/>
    <property type="match status" value="1"/>
</dbReference>
<dbReference type="EC" id="1.1.1.95" evidence="8"/>
<keyword evidence="3 5" id="KW-0560">Oxidoreductase</keyword>
<dbReference type="Gene3D" id="3.40.50.720">
    <property type="entry name" value="NAD(P)-binding Rossmann-like Domain"/>
    <property type="match status" value="2"/>
</dbReference>
<evidence type="ECO:0000256" key="3">
    <source>
        <dbReference type="ARBA" id="ARBA00023002"/>
    </source>
</evidence>
<dbReference type="InterPro" id="IPR043322">
    <property type="entry name" value="CtBP"/>
</dbReference>
<dbReference type="PANTHER" id="PTHR42789">
    <property type="entry name" value="D-ISOMER SPECIFIC 2-HYDROXYACID DEHYDROGENASE FAMILY PROTEIN (AFU_ORTHOLOGUE AFUA_6G10090)"/>
    <property type="match status" value="1"/>
</dbReference>
<reference evidence="8 9" key="1">
    <citation type="submission" date="2020-07" db="EMBL/GenBank/DDBJ databases">
        <title>Sequencing the genomes of 1000 actinobacteria strains.</title>
        <authorList>
            <person name="Klenk H.-P."/>
        </authorList>
    </citation>
    <scope>NUCLEOTIDE SEQUENCE [LARGE SCALE GENOMIC DNA]</scope>
    <source>
        <strain evidence="8 9">DSM 15165</strain>
    </source>
</reference>
<dbReference type="PROSITE" id="PS00670">
    <property type="entry name" value="D_2_HYDROXYACID_DH_2"/>
    <property type="match status" value="1"/>
</dbReference>
<dbReference type="InterPro" id="IPR006140">
    <property type="entry name" value="D-isomer_DH_NAD-bd"/>
</dbReference>
<feature type="domain" description="D-isomer specific 2-hydroxyacid dehydrogenase catalytic" evidence="6">
    <location>
        <begin position="26"/>
        <end position="324"/>
    </location>
</feature>
<dbReference type="RefSeq" id="WP_179604817.1">
    <property type="nucleotide sequence ID" value="NZ_BAABEH010000001.1"/>
</dbReference>
<dbReference type="GO" id="GO:0003714">
    <property type="term" value="F:transcription corepressor activity"/>
    <property type="evidence" value="ECO:0007669"/>
    <property type="project" value="InterPro"/>
</dbReference>
<comment type="caution">
    <text evidence="8">The sequence shown here is derived from an EMBL/GenBank/DDBJ whole genome shotgun (WGS) entry which is preliminary data.</text>
</comment>
<dbReference type="GO" id="GO:0008652">
    <property type="term" value="P:amino acid biosynthetic process"/>
    <property type="evidence" value="ECO:0007669"/>
    <property type="project" value="UniProtKB-KW"/>
</dbReference>
<dbReference type="Proteomes" id="UP000578352">
    <property type="component" value="Unassembled WGS sequence"/>
</dbReference>
<dbReference type="PROSITE" id="PS00671">
    <property type="entry name" value="D_2_HYDROXYACID_DH_3"/>
    <property type="match status" value="1"/>
</dbReference>
<organism evidence="8 9">
    <name type="scientific">Leifsonia shinshuensis</name>
    <dbReference type="NCBI Taxonomy" id="150026"/>
    <lineage>
        <taxon>Bacteria</taxon>
        <taxon>Bacillati</taxon>
        <taxon>Actinomycetota</taxon>
        <taxon>Actinomycetes</taxon>
        <taxon>Micrococcales</taxon>
        <taxon>Microbacteriaceae</taxon>
        <taxon>Leifsonia</taxon>
    </lineage>
</organism>
<dbReference type="CDD" id="cd05299">
    <property type="entry name" value="CtBP_dh"/>
    <property type="match status" value="1"/>
</dbReference>
<comment type="similarity">
    <text evidence="1 5">Belongs to the D-isomer specific 2-hydroxyacid dehydrogenase family.</text>
</comment>
<dbReference type="SUPFAM" id="SSF52283">
    <property type="entry name" value="Formate/glycerate dehydrogenase catalytic domain-like"/>
    <property type="match status" value="1"/>
</dbReference>
<name>A0A853CQ59_9MICO</name>
<dbReference type="GO" id="GO:0004617">
    <property type="term" value="F:phosphoglycerate dehydrogenase activity"/>
    <property type="evidence" value="ECO:0007669"/>
    <property type="project" value="UniProtKB-EC"/>
</dbReference>